<dbReference type="STRING" id="35756.GCA_001044155_01290"/>
<dbReference type="InterPro" id="IPR003156">
    <property type="entry name" value="DHHA1_dom"/>
</dbReference>
<dbReference type="EC" id="3.1.-.-" evidence="3"/>
<gene>
    <name evidence="3" type="primary">nrnA</name>
    <name evidence="3" type="ORF">NCTC11862_00047</name>
</gene>
<keyword evidence="4" id="KW-1185">Reference proteome</keyword>
<accession>A0A376CHU2</accession>
<evidence type="ECO:0000313" key="4">
    <source>
        <dbReference type="Proteomes" id="UP000254467"/>
    </source>
</evidence>
<dbReference type="PANTHER" id="PTHR47618:SF1">
    <property type="entry name" value="BIFUNCTIONAL OLIGORIBONUCLEASE AND PAP PHOSPHATASE NRNA"/>
    <property type="match status" value="1"/>
</dbReference>
<evidence type="ECO:0000313" key="3">
    <source>
        <dbReference type="EMBL" id="STC68050.1"/>
    </source>
</evidence>
<dbReference type="Gene3D" id="3.90.1640.10">
    <property type="entry name" value="inorganic pyrophosphatase (n-terminal core)"/>
    <property type="match status" value="1"/>
</dbReference>
<keyword evidence="3" id="KW-0378">Hydrolase</keyword>
<protein>
    <submittedName>
        <fullName evidence="3">Exopolyphosphatase</fullName>
        <ecNumber evidence="3">3.1.-.-</ecNumber>
    </submittedName>
</protein>
<dbReference type="OrthoDB" id="9803668at2"/>
<dbReference type="Pfam" id="PF01368">
    <property type="entry name" value="DHH"/>
    <property type="match status" value="1"/>
</dbReference>
<proteinExistence type="predicted"/>
<dbReference type="Pfam" id="PF02272">
    <property type="entry name" value="DHHA1"/>
    <property type="match status" value="1"/>
</dbReference>
<dbReference type="InterPro" id="IPR051319">
    <property type="entry name" value="Oligoribo/pAp-PDE_c-di-AMP_PDE"/>
</dbReference>
<dbReference type="PANTHER" id="PTHR47618">
    <property type="entry name" value="BIFUNCTIONAL OLIGORIBONUCLEASE AND PAP PHOSPHATASE NRNA"/>
    <property type="match status" value="1"/>
</dbReference>
<feature type="domain" description="DDH" evidence="1">
    <location>
        <begin position="21"/>
        <end position="161"/>
    </location>
</feature>
<name>A0A376CHU2_9CORY</name>
<dbReference type="GO" id="GO:0003676">
    <property type="term" value="F:nucleic acid binding"/>
    <property type="evidence" value="ECO:0007669"/>
    <property type="project" value="InterPro"/>
</dbReference>
<organism evidence="3 4">
    <name type="scientific">Corynebacterium pilosum</name>
    <dbReference type="NCBI Taxonomy" id="35756"/>
    <lineage>
        <taxon>Bacteria</taxon>
        <taxon>Bacillati</taxon>
        <taxon>Actinomycetota</taxon>
        <taxon>Actinomycetes</taxon>
        <taxon>Mycobacteriales</taxon>
        <taxon>Corynebacteriaceae</taxon>
        <taxon>Corynebacterium</taxon>
    </lineage>
</organism>
<feature type="domain" description="DHHA1" evidence="2">
    <location>
        <begin position="227"/>
        <end position="319"/>
    </location>
</feature>
<evidence type="ECO:0000259" key="2">
    <source>
        <dbReference type="Pfam" id="PF02272"/>
    </source>
</evidence>
<dbReference type="RefSeq" id="WP_018580480.1">
    <property type="nucleotide sequence ID" value="NZ_UFXQ01000001.1"/>
</dbReference>
<dbReference type="SUPFAM" id="SSF64182">
    <property type="entry name" value="DHH phosphoesterases"/>
    <property type="match status" value="1"/>
</dbReference>
<dbReference type="Proteomes" id="UP000254467">
    <property type="component" value="Unassembled WGS sequence"/>
</dbReference>
<dbReference type="AlphaFoldDB" id="A0A376CHU2"/>
<dbReference type="InterPro" id="IPR001667">
    <property type="entry name" value="DDH_dom"/>
</dbReference>
<reference evidence="3 4" key="1">
    <citation type="submission" date="2018-06" db="EMBL/GenBank/DDBJ databases">
        <authorList>
            <consortium name="Pathogen Informatics"/>
            <person name="Doyle S."/>
        </authorList>
    </citation>
    <scope>NUCLEOTIDE SEQUENCE [LARGE SCALE GENOMIC DNA]</scope>
    <source>
        <strain evidence="3 4">NCTC11862</strain>
    </source>
</reference>
<dbReference type="InterPro" id="IPR038763">
    <property type="entry name" value="DHH_sf"/>
</dbReference>
<sequence length="320" mass="33963">MSTPSAVDSVGAARILQEAPRVVVVTHIRPDADAIGSATALARALRSLGKEVIVQIGQPHPFPENLHCIPGADEVQLGDELHDDALVVTVDCASLDRTGMLADAIAAAPQVLVIDHHVTNPGFGHHNFVADAESTTTLLRDVLTHLGVPLDYELAYCLYAGLVTDTGSFKWGTPRMHTLAAELMEFGLDPRQISMDLMDRISATDLHHLGKIMSGVQIREAHGHHVAVLVVDAAANDHMSQPAIETAIDYVRVLEGTDIGVVLKEMHPGFWSVSLRSSSTDVSKVAARLGGGGHEPAAGYSAAGSAEEVVDKLIDALRES</sequence>
<evidence type="ECO:0000259" key="1">
    <source>
        <dbReference type="Pfam" id="PF01368"/>
    </source>
</evidence>
<dbReference type="EMBL" id="UFXQ01000001">
    <property type="protein sequence ID" value="STC68050.1"/>
    <property type="molecule type" value="Genomic_DNA"/>
</dbReference>
<dbReference type="GO" id="GO:0016787">
    <property type="term" value="F:hydrolase activity"/>
    <property type="evidence" value="ECO:0007669"/>
    <property type="project" value="UniProtKB-KW"/>
</dbReference>
<dbReference type="Gene3D" id="3.10.310.30">
    <property type="match status" value="1"/>
</dbReference>